<reference evidence="2 3" key="1">
    <citation type="submission" date="2019-05" db="EMBL/GenBank/DDBJ databases">
        <title>Another draft genome of Portunus trituberculatus and its Hox gene families provides insights of decapod evolution.</title>
        <authorList>
            <person name="Jeong J.-H."/>
            <person name="Song I."/>
            <person name="Kim S."/>
            <person name="Choi T."/>
            <person name="Kim D."/>
            <person name="Ryu S."/>
            <person name="Kim W."/>
        </authorList>
    </citation>
    <scope>NUCLEOTIDE SEQUENCE [LARGE SCALE GENOMIC DNA]</scope>
    <source>
        <tissue evidence="2">Muscle</tissue>
    </source>
</reference>
<evidence type="ECO:0000313" key="2">
    <source>
        <dbReference type="EMBL" id="MPC66050.1"/>
    </source>
</evidence>
<protein>
    <submittedName>
        <fullName evidence="2">Uncharacterized protein</fullName>
    </submittedName>
</protein>
<gene>
    <name evidence="2" type="ORF">E2C01_060193</name>
</gene>
<evidence type="ECO:0000313" key="3">
    <source>
        <dbReference type="Proteomes" id="UP000324222"/>
    </source>
</evidence>
<feature type="region of interest" description="Disordered" evidence="1">
    <location>
        <begin position="1"/>
        <end position="59"/>
    </location>
</feature>
<organism evidence="2 3">
    <name type="scientific">Portunus trituberculatus</name>
    <name type="common">Swimming crab</name>
    <name type="synonym">Neptunus trituberculatus</name>
    <dbReference type="NCBI Taxonomy" id="210409"/>
    <lineage>
        <taxon>Eukaryota</taxon>
        <taxon>Metazoa</taxon>
        <taxon>Ecdysozoa</taxon>
        <taxon>Arthropoda</taxon>
        <taxon>Crustacea</taxon>
        <taxon>Multicrustacea</taxon>
        <taxon>Malacostraca</taxon>
        <taxon>Eumalacostraca</taxon>
        <taxon>Eucarida</taxon>
        <taxon>Decapoda</taxon>
        <taxon>Pleocyemata</taxon>
        <taxon>Brachyura</taxon>
        <taxon>Eubrachyura</taxon>
        <taxon>Portunoidea</taxon>
        <taxon>Portunidae</taxon>
        <taxon>Portuninae</taxon>
        <taxon>Portunus</taxon>
    </lineage>
</organism>
<dbReference type="AlphaFoldDB" id="A0A5B7H1K5"/>
<dbReference type="EMBL" id="VSRR010024197">
    <property type="protein sequence ID" value="MPC66050.1"/>
    <property type="molecule type" value="Genomic_DNA"/>
</dbReference>
<name>A0A5B7H1K5_PORTR</name>
<evidence type="ECO:0000256" key="1">
    <source>
        <dbReference type="SAM" id="MobiDB-lite"/>
    </source>
</evidence>
<accession>A0A5B7H1K5</accession>
<proteinExistence type="predicted"/>
<keyword evidence="3" id="KW-1185">Reference proteome</keyword>
<comment type="caution">
    <text evidence="2">The sequence shown here is derived from an EMBL/GenBank/DDBJ whole genome shotgun (WGS) entry which is preliminary data.</text>
</comment>
<dbReference type="Proteomes" id="UP000324222">
    <property type="component" value="Unassembled WGS sequence"/>
</dbReference>
<feature type="compositionally biased region" description="Basic and acidic residues" evidence="1">
    <location>
        <begin position="34"/>
        <end position="56"/>
    </location>
</feature>
<sequence>MLGTHSVRNHNAEACVRRRPWGPKDGSCPIPDPHGTDYARQRREAAQSAGKGKDEADAVPITETQSVCLRWSPWPTTLPALPQVGGQAPLLNEK</sequence>